<dbReference type="EMBL" id="BOQT01000019">
    <property type="protein sequence ID" value="GIN22706.1"/>
    <property type="molecule type" value="Genomic_DNA"/>
</dbReference>
<accession>A0ABQ4KAR3</accession>
<dbReference type="Proteomes" id="UP000680279">
    <property type="component" value="Unassembled WGS sequence"/>
</dbReference>
<protein>
    <submittedName>
        <fullName evidence="1">Uncharacterized protein</fullName>
    </submittedName>
</protein>
<evidence type="ECO:0000313" key="2">
    <source>
        <dbReference type="Proteomes" id="UP000680279"/>
    </source>
</evidence>
<gene>
    <name evidence="1" type="ORF">J1TS3_38400</name>
</gene>
<keyword evidence="2" id="KW-1185">Reference proteome</keyword>
<comment type="caution">
    <text evidence="1">The sequence shown here is derived from an EMBL/GenBank/DDBJ whole genome shotgun (WGS) entry which is preliminary data.</text>
</comment>
<reference evidence="1 2" key="1">
    <citation type="submission" date="2021-03" db="EMBL/GenBank/DDBJ databases">
        <title>Antimicrobial resistance genes in bacteria isolated from Japanese honey, and their potential for conferring macrolide and lincosamide resistance in the American foulbrood pathogen Paenibacillus larvae.</title>
        <authorList>
            <person name="Okamoto M."/>
            <person name="Kumagai M."/>
            <person name="Kanamori H."/>
            <person name="Takamatsu D."/>
        </authorList>
    </citation>
    <scope>NUCLEOTIDE SEQUENCE [LARGE SCALE GENOMIC DNA]</scope>
    <source>
        <strain evidence="1 2">J1TS3</strain>
    </source>
</reference>
<evidence type="ECO:0000313" key="1">
    <source>
        <dbReference type="EMBL" id="GIN22706.1"/>
    </source>
</evidence>
<proteinExistence type="predicted"/>
<sequence length="62" mass="7723">MWKYNLERFSRIHKKLYVWIDKFDTVAFEKQHPYPKTAGRLYMYNTATYVQHSDEKIFIIDF</sequence>
<organism evidence="1 2">
    <name type="scientific">Siminovitchia fordii</name>
    <dbReference type="NCBI Taxonomy" id="254759"/>
    <lineage>
        <taxon>Bacteria</taxon>
        <taxon>Bacillati</taxon>
        <taxon>Bacillota</taxon>
        <taxon>Bacilli</taxon>
        <taxon>Bacillales</taxon>
        <taxon>Bacillaceae</taxon>
        <taxon>Siminovitchia</taxon>
    </lineage>
</organism>
<name>A0ABQ4KAR3_9BACI</name>